<dbReference type="CDD" id="cd01949">
    <property type="entry name" value="GGDEF"/>
    <property type="match status" value="1"/>
</dbReference>
<evidence type="ECO:0000256" key="3">
    <source>
        <dbReference type="PROSITE-ProRule" id="PRU00169"/>
    </source>
</evidence>
<comment type="caution">
    <text evidence="6">The sequence shown here is derived from an EMBL/GenBank/DDBJ whole genome shotgun (WGS) entry which is preliminary data.</text>
</comment>
<feature type="modified residue" description="4-aspartylphosphate" evidence="3">
    <location>
        <position position="66"/>
    </location>
</feature>
<dbReference type="PROSITE" id="PS50887">
    <property type="entry name" value="GGDEF"/>
    <property type="match status" value="1"/>
</dbReference>
<dbReference type="InterPro" id="IPR029787">
    <property type="entry name" value="Nucleotide_cyclase"/>
</dbReference>
<keyword evidence="3" id="KW-0597">Phosphoprotein</keyword>
<dbReference type="SUPFAM" id="SSF52172">
    <property type="entry name" value="CheY-like"/>
    <property type="match status" value="1"/>
</dbReference>
<dbReference type="InterPro" id="IPR001789">
    <property type="entry name" value="Sig_transdc_resp-reg_receiver"/>
</dbReference>
<accession>A0ABT4JTH1</accession>
<dbReference type="PANTHER" id="PTHR45138">
    <property type="entry name" value="REGULATORY COMPONENTS OF SENSORY TRANSDUCTION SYSTEM"/>
    <property type="match status" value="1"/>
</dbReference>
<feature type="domain" description="GGDEF" evidence="5">
    <location>
        <begin position="176"/>
        <end position="309"/>
    </location>
</feature>
<dbReference type="PANTHER" id="PTHR45138:SF9">
    <property type="entry name" value="DIGUANYLATE CYCLASE DGCM-RELATED"/>
    <property type="match status" value="1"/>
</dbReference>
<keyword evidence="6" id="KW-0808">Transferase</keyword>
<feature type="domain" description="Response regulatory" evidence="4">
    <location>
        <begin position="18"/>
        <end position="133"/>
    </location>
</feature>
<protein>
    <recommendedName>
        <fullName evidence="1">diguanylate cyclase</fullName>
        <ecNumber evidence="1">2.7.7.65</ecNumber>
    </recommendedName>
</protein>
<name>A0ABT4JTH1_9GAMM</name>
<evidence type="ECO:0000313" key="7">
    <source>
        <dbReference type="Proteomes" id="UP001149719"/>
    </source>
</evidence>
<dbReference type="PROSITE" id="PS50110">
    <property type="entry name" value="RESPONSE_REGULATORY"/>
    <property type="match status" value="1"/>
</dbReference>
<dbReference type="InterPro" id="IPR011006">
    <property type="entry name" value="CheY-like_superfamily"/>
</dbReference>
<gene>
    <name evidence="6" type="ORF">O1D97_07470</name>
</gene>
<dbReference type="InterPro" id="IPR043128">
    <property type="entry name" value="Rev_trsase/Diguanyl_cyclase"/>
</dbReference>
<dbReference type="SUPFAM" id="SSF55073">
    <property type="entry name" value="Nucleotide cyclase"/>
    <property type="match status" value="1"/>
</dbReference>
<evidence type="ECO:0000256" key="1">
    <source>
        <dbReference type="ARBA" id="ARBA00012528"/>
    </source>
</evidence>
<dbReference type="InterPro" id="IPR050469">
    <property type="entry name" value="Diguanylate_Cyclase"/>
</dbReference>
<dbReference type="Gene3D" id="3.40.50.2300">
    <property type="match status" value="1"/>
</dbReference>
<dbReference type="GO" id="GO:0052621">
    <property type="term" value="F:diguanylate cyclase activity"/>
    <property type="evidence" value="ECO:0007669"/>
    <property type="project" value="UniProtKB-EC"/>
</dbReference>
<proteinExistence type="predicted"/>
<dbReference type="Pfam" id="PF00990">
    <property type="entry name" value="GGDEF"/>
    <property type="match status" value="1"/>
</dbReference>
<dbReference type="Proteomes" id="UP001149719">
    <property type="component" value="Unassembled WGS sequence"/>
</dbReference>
<dbReference type="RefSeq" id="WP_269124323.1">
    <property type="nucleotide sequence ID" value="NZ_JAPUBN010000013.1"/>
</dbReference>
<evidence type="ECO:0000313" key="6">
    <source>
        <dbReference type="EMBL" id="MCZ2721496.1"/>
    </source>
</evidence>
<evidence type="ECO:0000259" key="4">
    <source>
        <dbReference type="PROSITE" id="PS50110"/>
    </source>
</evidence>
<dbReference type="EMBL" id="JAPUBN010000013">
    <property type="protein sequence ID" value="MCZ2721496.1"/>
    <property type="molecule type" value="Genomic_DNA"/>
</dbReference>
<dbReference type="SMART" id="SM00267">
    <property type="entry name" value="GGDEF"/>
    <property type="match status" value="1"/>
</dbReference>
<dbReference type="EC" id="2.7.7.65" evidence="1"/>
<dbReference type="Gene3D" id="3.30.70.270">
    <property type="match status" value="1"/>
</dbReference>
<keyword evidence="6" id="KW-0548">Nucleotidyltransferase</keyword>
<dbReference type="InterPro" id="IPR000160">
    <property type="entry name" value="GGDEF_dom"/>
</dbReference>
<dbReference type="NCBIfam" id="TIGR00254">
    <property type="entry name" value="GGDEF"/>
    <property type="match status" value="1"/>
</dbReference>
<evidence type="ECO:0000259" key="5">
    <source>
        <dbReference type="PROSITE" id="PS50887"/>
    </source>
</evidence>
<comment type="catalytic activity">
    <reaction evidence="2">
        <text>2 GTP = 3',3'-c-di-GMP + 2 diphosphate</text>
        <dbReference type="Rhea" id="RHEA:24898"/>
        <dbReference type="ChEBI" id="CHEBI:33019"/>
        <dbReference type="ChEBI" id="CHEBI:37565"/>
        <dbReference type="ChEBI" id="CHEBI:58805"/>
        <dbReference type="EC" id="2.7.7.65"/>
    </reaction>
</comment>
<evidence type="ECO:0000256" key="2">
    <source>
        <dbReference type="ARBA" id="ARBA00034247"/>
    </source>
</evidence>
<reference evidence="6" key="1">
    <citation type="submission" date="2022-12" db="EMBL/GenBank/DDBJ databases">
        <title>Marinomonas 15G1-11 sp. nov, isolated from marine algae.</title>
        <authorList>
            <person name="Butt M."/>
            <person name="Choi D.G."/>
            <person name="Kim J.M."/>
            <person name="Lee J.K."/>
            <person name="Baek J.H."/>
            <person name="Jeon C.O."/>
        </authorList>
    </citation>
    <scope>NUCLEOTIDE SEQUENCE</scope>
    <source>
        <strain evidence="6">15G1-11</strain>
    </source>
</reference>
<sequence>MPLKSWLRSKEIDLSHAKILVVDDQPVNIQAIYSSLNGSYVVLAATSGEEALDLVVKENPDLILMDVVMPGLSGLDTCRTLKLQEETSEIPVIFITGSDSPEEENDCWDSGGIDFISKPVNPMTLRNRVKSHLMLKYQKDMLLKMVYVDGLTGVFNRRYLDEHLIKHIHLAKRTQRDTSVLLIDIDFFKQFNDRYGHVEGDAILKKVAATIQNEGLKRMSDFIVRYGGEEFVVILPETDLAGAEQVAERIRQEVQLLSIEHLDSNFNVLTISIGVTGCLSQDMDSRAVVDAADKKLYQAKISGRNRVCA</sequence>
<organism evidence="6 7">
    <name type="scientific">Marinomonas phaeophyticola</name>
    <dbReference type="NCBI Taxonomy" id="3004091"/>
    <lineage>
        <taxon>Bacteria</taxon>
        <taxon>Pseudomonadati</taxon>
        <taxon>Pseudomonadota</taxon>
        <taxon>Gammaproteobacteria</taxon>
        <taxon>Oceanospirillales</taxon>
        <taxon>Oceanospirillaceae</taxon>
        <taxon>Marinomonas</taxon>
    </lineage>
</organism>
<dbReference type="Pfam" id="PF00072">
    <property type="entry name" value="Response_reg"/>
    <property type="match status" value="1"/>
</dbReference>
<dbReference type="SMART" id="SM00448">
    <property type="entry name" value="REC"/>
    <property type="match status" value="1"/>
</dbReference>
<keyword evidence="7" id="KW-1185">Reference proteome</keyword>